<reference evidence="12 13" key="1">
    <citation type="journal article" date="2014" name="BMC Genomics">
        <title>Genome and secretome analysis of the hemibiotrophic fungal pathogen, Moniliophthora roreri, which causes frosty pod rot disease of cacao: mechanisms of the biotrophic and necrotrophic phases.</title>
        <authorList>
            <person name="Meinhardt L.W."/>
            <person name="Costa G.G.L."/>
            <person name="Thomazella D.P.T."/>
            <person name="Teixeira P.J.P.L."/>
            <person name="Carazzolle M.F."/>
            <person name="Schuster S.C."/>
            <person name="Carlson J.E."/>
            <person name="Guiltinan M.J."/>
            <person name="Mieczkowski P."/>
            <person name="Farmer A."/>
            <person name="Ramaraj T."/>
            <person name="Crozier J."/>
            <person name="Davis R.E."/>
            <person name="Shao J."/>
            <person name="Melnick R.L."/>
            <person name="Pereira G.A.G."/>
            <person name="Bailey B.A."/>
        </authorList>
    </citation>
    <scope>NUCLEOTIDE SEQUENCE [LARGE SCALE GENOMIC DNA]</scope>
    <source>
        <strain evidence="12 13">MCA 2997</strain>
    </source>
</reference>
<organism evidence="12 13">
    <name type="scientific">Moniliophthora roreri (strain MCA 2997)</name>
    <name type="common">Cocoa frosty pod rot fungus</name>
    <name type="synonym">Crinipellis roreri</name>
    <dbReference type="NCBI Taxonomy" id="1381753"/>
    <lineage>
        <taxon>Eukaryota</taxon>
        <taxon>Fungi</taxon>
        <taxon>Dikarya</taxon>
        <taxon>Basidiomycota</taxon>
        <taxon>Agaricomycotina</taxon>
        <taxon>Agaricomycetes</taxon>
        <taxon>Agaricomycetidae</taxon>
        <taxon>Agaricales</taxon>
        <taxon>Marasmiineae</taxon>
        <taxon>Marasmiaceae</taxon>
        <taxon>Moniliophthora</taxon>
    </lineage>
</organism>
<proteinExistence type="predicted"/>
<feature type="region of interest" description="Disordered" evidence="10">
    <location>
        <begin position="177"/>
        <end position="216"/>
    </location>
</feature>
<feature type="region of interest" description="Disordered" evidence="10">
    <location>
        <begin position="976"/>
        <end position="1030"/>
    </location>
</feature>
<keyword evidence="9" id="KW-0539">Nucleus</keyword>
<keyword evidence="8" id="KW-0804">Transcription</keyword>
<feature type="compositionally biased region" description="Polar residues" evidence="10">
    <location>
        <begin position="562"/>
        <end position="578"/>
    </location>
</feature>
<evidence type="ECO:0000256" key="5">
    <source>
        <dbReference type="ARBA" id="ARBA00022553"/>
    </source>
</evidence>
<evidence type="ECO:0000256" key="3">
    <source>
        <dbReference type="ARBA" id="ARBA00022490"/>
    </source>
</evidence>
<dbReference type="GO" id="GO:0006355">
    <property type="term" value="P:regulation of DNA-templated transcription"/>
    <property type="evidence" value="ECO:0007669"/>
    <property type="project" value="InterPro"/>
</dbReference>
<keyword evidence="12" id="KW-0479">Metal-binding</keyword>
<dbReference type="HOGENOM" id="CLU_273853_0_0_1"/>
<keyword evidence="12" id="KW-0863">Zinc-finger</keyword>
<feature type="compositionally biased region" description="Low complexity" evidence="10">
    <location>
        <begin position="644"/>
        <end position="655"/>
    </location>
</feature>
<evidence type="ECO:0000313" key="12">
    <source>
        <dbReference type="EMBL" id="ESK93350.1"/>
    </source>
</evidence>
<evidence type="ECO:0000256" key="8">
    <source>
        <dbReference type="ARBA" id="ARBA00023163"/>
    </source>
</evidence>
<feature type="compositionally biased region" description="Low complexity" evidence="10">
    <location>
        <begin position="177"/>
        <end position="186"/>
    </location>
</feature>
<dbReference type="KEGG" id="mrr:Moror_1076"/>
<evidence type="ECO:0000259" key="11">
    <source>
        <dbReference type="Pfam" id="PF10497"/>
    </source>
</evidence>
<feature type="compositionally biased region" description="Polar residues" evidence="10">
    <location>
        <begin position="721"/>
        <end position="731"/>
    </location>
</feature>
<name>V2XLI7_MONRO</name>
<sequence length="1173" mass="129016">MSSSSSLANWNGIQSKDSQHSSASSYTAITQAKSPSNSSGNHENSRMHGVESVVQERGFGSQNLVIYSSKAKLGDIHKNSYSSPSSRYHNSSLDCALGPIQTSDTSALITPQISTFNVQTIMPSFTPSETANAASHDISDSCVVTSSTSSQDQNLVTPSNCIPRPDHVFHYQSLTTTRASSSSQTAPVARAVTPPSAPTPIPSQTSLFTPPPSPKRTRKALMLSHVAVPSFPRGLRPAHYYTPLLNLRDSPKKPRTPRVPKALTTHNNLPDAMNSAWAHNWYPNSGERRVRKPPHLTGTVTSLSGMDFGDELEDGDFEASLGRSVWGKKSPKRKKRKRSSSSFSDDSAEPISPIRFARSFGNRVVGSDDDGEYVGQLVTSVHRSKKARTGHCSWRKPPENDVPKNTAEIGEEDGEYSLADGSEETPIVGSNPVHAASKYISSISTGPTPSNVKSTDNLLPLNDEIFDYYNSTKNADELTISFDDLTGMSLHGIKSDAISLFNARFTRSEGSRYDPIVVNDTDSDSHESLATTDVDAVRRSRCLIPIKRRHKYGGDDPITYSVRPSSKSESDDVSQTSRLFIRIPRRHLTKVASRSDTGYEEKARKNVKRRESQSREATSGSSFTRNATPDASNRSTLDQLSWGSISTPSSMSVVSDNDDVVTRPSAKSLGKRKAVPMDDNLFDYLEESPALEIGMEHESLYREYDDDGWDDRDWPVPNHGSPPSNTSQFLQTGHKPTFSSIPSYPQPLSEYPDFHDATPFLSSNPSSPLNSQSIPQPTFDLVKDQNTLLGINLSRHGTDFDHEELDASLDQSYSPFAEGEDPVVRQGVSPDVVSMPSSASNGTIDPSLLPSLDYSSPKEESPDLTNSHSVKVTTPAKEYFDGNTLPPRSVSRVISVKPRPSSELKRCLAVLGEYGSSDNEEHDGTVLSLRRSRTLEPELDSPMEFAQIRSLFHDNESQVESTVDTSISSFDDEYHDTSGYSTGSASSTQDIVHGTKSEAEPFRGSPSPLADQCHSLSGSSRTVTGAEESSDVDLNIEVPTAYDEMDSEPRQGQDDAGEDGPFAYIVDMLPQNEVLQDWTQVSRWTWPEGLQSLNCHQCRRRSFKVHFACENPDCERNYCIRCIALRYEDIVQSLRSLALFICPACRDECVCDLCSKRRGEIYISLRAETRNRG</sequence>
<feature type="compositionally biased region" description="Basic and acidic residues" evidence="10">
    <location>
        <begin position="597"/>
        <end position="614"/>
    </location>
</feature>
<keyword evidence="12" id="KW-0862">Zinc</keyword>
<dbReference type="AlphaFoldDB" id="V2XLI7"/>
<evidence type="ECO:0000256" key="7">
    <source>
        <dbReference type="ARBA" id="ARBA00023015"/>
    </source>
</evidence>
<accession>V2XLI7</accession>
<dbReference type="EMBL" id="AWSO01000202">
    <property type="protein sequence ID" value="ESK93350.1"/>
    <property type="molecule type" value="Genomic_DNA"/>
</dbReference>
<keyword evidence="4" id="KW-1017">Isopeptide bond</keyword>
<evidence type="ECO:0000256" key="1">
    <source>
        <dbReference type="ARBA" id="ARBA00004123"/>
    </source>
</evidence>
<evidence type="ECO:0000256" key="9">
    <source>
        <dbReference type="ARBA" id="ARBA00023242"/>
    </source>
</evidence>
<comment type="subcellular location">
    <subcellularLocation>
        <location evidence="2">Cytoplasm</location>
    </subcellularLocation>
    <subcellularLocation>
        <location evidence="1">Nucleus</location>
    </subcellularLocation>
</comment>
<evidence type="ECO:0000256" key="6">
    <source>
        <dbReference type="ARBA" id="ARBA00022843"/>
    </source>
</evidence>
<dbReference type="Proteomes" id="UP000017559">
    <property type="component" value="Unassembled WGS sequence"/>
</dbReference>
<feature type="region of interest" description="Disordered" evidence="10">
    <location>
        <begin position="246"/>
        <end position="270"/>
    </location>
</feature>
<feature type="compositionally biased region" description="Low complexity" evidence="10">
    <location>
        <begin position="845"/>
        <end position="855"/>
    </location>
</feature>
<keyword evidence="5" id="KW-0597">Phosphoprotein</keyword>
<feature type="region of interest" description="Disordered" evidence="10">
    <location>
        <begin position="326"/>
        <end position="348"/>
    </location>
</feature>
<dbReference type="GO" id="GO:0005634">
    <property type="term" value="C:nucleus"/>
    <property type="evidence" value="ECO:0007669"/>
    <property type="project" value="UniProtKB-SubCell"/>
</dbReference>
<feature type="region of interest" description="Disordered" evidence="10">
    <location>
        <begin position="591"/>
        <end position="671"/>
    </location>
</feature>
<feature type="region of interest" description="Disordered" evidence="10">
    <location>
        <begin position="715"/>
        <end position="754"/>
    </location>
</feature>
<feature type="compositionally biased region" description="Basic residues" evidence="10">
    <location>
        <begin position="329"/>
        <end position="339"/>
    </location>
</feature>
<feature type="compositionally biased region" description="Polar residues" evidence="10">
    <location>
        <begin position="615"/>
        <end position="643"/>
    </location>
</feature>
<dbReference type="GO" id="GO:0005737">
    <property type="term" value="C:cytoplasm"/>
    <property type="evidence" value="ECO:0007669"/>
    <property type="project" value="UniProtKB-SubCell"/>
</dbReference>
<comment type="caution">
    <text evidence="12">The sequence shown here is derived from an EMBL/GenBank/DDBJ whole genome shotgun (WGS) entry which is preliminary data.</text>
</comment>
<keyword evidence="13" id="KW-1185">Reference proteome</keyword>
<feature type="compositionally biased region" description="Polar residues" evidence="10">
    <location>
        <begin position="1"/>
        <end position="14"/>
    </location>
</feature>
<feature type="compositionally biased region" description="Polar residues" evidence="10">
    <location>
        <begin position="1014"/>
        <end position="1023"/>
    </location>
</feature>
<keyword evidence="7" id="KW-0805">Transcription regulation</keyword>
<dbReference type="GO" id="GO:0008270">
    <property type="term" value="F:zinc ion binding"/>
    <property type="evidence" value="ECO:0007669"/>
    <property type="project" value="UniProtKB-KW"/>
</dbReference>
<feature type="compositionally biased region" description="Polar residues" evidence="10">
    <location>
        <begin position="26"/>
        <end position="42"/>
    </location>
</feature>
<gene>
    <name evidence="12" type="ORF">Moror_1076</name>
</gene>
<feature type="region of interest" description="Disordered" evidence="10">
    <location>
        <begin position="828"/>
        <end position="868"/>
    </location>
</feature>
<feature type="domain" description="Zinc-finger" evidence="11">
    <location>
        <begin position="1093"/>
        <end position="1161"/>
    </location>
</feature>
<evidence type="ECO:0000256" key="2">
    <source>
        <dbReference type="ARBA" id="ARBA00004496"/>
    </source>
</evidence>
<evidence type="ECO:0000313" key="13">
    <source>
        <dbReference type="Proteomes" id="UP000017559"/>
    </source>
</evidence>
<feature type="region of interest" description="Disordered" evidence="10">
    <location>
        <begin position="554"/>
        <end position="578"/>
    </location>
</feature>
<evidence type="ECO:0000256" key="4">
    <source>
        <dbReference type="ARBA" id="ARBA00022499"/>
    </source>
</evidence>
<dbReference type="Pfam" id="PF10497">
    <property type="entry name" value="zf-4CXXC_R1"/>
    <property type="match status" value="1"/>
</dbReference>
<feature type="compositionally biased region" description="Polar residues" evidence="10">
    <location>
        <begin position="835"/>
        <end position="844"/>
    </location>
</feature>
<evidence type="ECO:0000256" key="10">
    <source>
        <dbReference type="SAM" id="MobiDB-lite"/>
    </source>
</evidence>
<dbReference type="OrthoDB" id="298344at2759"/>
<dbReference type="InterPro" id="IPR040221">
    <property type="entry name" value="CDCA7/CDA7L"/>
</dbReference>
<dbReference type="PANTHER" id="PTHR31169">
    <property type="entry name" value="OS05G0300700 PROTEIN"/>
    <property type="match status" value="1"/>
</dbReference>
<keyword evidence="3" id="KW-0963">Cytoplasm</keyword>
<feature type="region of interest" description="Disordered" evidence="10">
    <location>
        <begin position="285"/>
        <end position="308"/>
    </location>
</feature>
<protein>
    <submittedName>
        <fullName evidence="12">Zinc-finger domain of monoamine-oxidase a repressor r1 protein</fullName>
    </submittedName>
</protein>
<dbReference type="PANTHER" id="PTHR31169:SF8">
    <property type="entry name" value="ZINC-FINGER DOMAIN OF MONOAMINE-OXIDASE A REPRESSOR R1 PROTEIN"/>
    <property type="match status" value="1"/>
</dbReference>
<feature type="compositionally biased region" description="Low complexity" evidence="10">
    <location>
        <begin position="977"/>
        <end position="988"/>
    </location>
</feature>
<dbReference type="InterPro" id="IPR018866">
    <property type="entry name" value="Znf-4CXXC_R1"/>
</dbReference>
<feature type="region of interest" description="Disordered" evidence="10">
    <location>
        <begin position="1"/>
        <end position="48"/>
    </location>
</feature>
<keyword evidence="6" id="KW-0832">Ubl conjugation</keyword>